<keyword evidence="2" id="KW-1015">Disulfide bond</keyword>
<accession>A0ABD0J7G3</accession>
<comment type="caution">
    <text evidence="3">The sequence shown here is derived from an EMBL/GenBank/DDBJ whole genome shotgun (WGS) entry which is preliminary data.</text>
</comment>
<comment type="similarity">
    <text evidence="1">Belongs to the vasopressin/oxytocin family.</text>
</comment>
<organism evidence="3 4">
    <name type="scientific">Batillaria attramentaria</name>
    <dbReference type="NCBI Taxonomy" id="370345"/>
    <lineage>
        <taxon>Eukaryota</taxon>
        <taxon>Metazoa</taxon>
        <taxon>Spiralia</taxon>
        <taxon>Lophotrochozoa</taxon>
        <taxon>Mollusca</taxon>
        <taxon>Gastropoda</taxon>
        <taxon>Caenogastropoda</taxon>
        <taxon>Sorbeoconcha</taxon>
        <taxon>Cerithioidea</taxon>
        <taxon>Batillariidae</taxon>
        <taxon>Batillaria</taxon>
    </lineage>
</organism>
<evidence type="ECO:0008006" key="5">
    <source>
        <dbReference type="Google" id="ProtNLM"/>
    </source>
</evidence>
<dbReference type="Gene3D" id="2.60.9.10">
    <property type="entry name" value="Neurohypophysial hormone domain"/>
    <property type="match status" value="1"/>
</dbReference>
<dbReference type="InterPro" id="IPR036387">
    <property type="entry name" value="Neurhyp_horm_dom_sf"/>
</dbReference>
<evidence type="ECO:0000256" key="1">
    <source>
        <dbReference type="ARBA" id="ARBA00007369"/>
    </source>
</evidence>
<dbReference type="PANTHER" id="PTHR11681">
    <property type="entry name" value="NEUROPHYSIN"/>
    <property type="match status" value="1"/>
</dbReference>
<dbReference type="PANTHER" id="PTHR11681:SF5">
    <property type="entry name" value="ISOTOCIN"/>
    <property type="match status" value="1"/>
</dbReference>
<dbReference type="Proteomes" id="UP001519460">
    <property type="component" value="Unassembled WGS sequence"/>
</dbReference>
<gene>
    <name evidence="3" type="ORF">BaRGS_00038029</name>
</gene>
<proteinExistence type="inferred from homology"/>
<protein>
    <recommendedName>
        <fullName evidence="5">Conopressin/neurophysin</fullName>
    </recommendedName>
</protein>
<sequence length="105" mass="11189">MSCGPGGRGQCVGPSICCGPEIGCMMGTAEAEVCQKENESTVPCSVRGRECGVENMGTCVANGICCVEDACSYNTHCKEKEEEAESTQEELLGLIRTLLVNRQYD</sequence>
<dbReference type="AlphaFoldDB" id="A0ABD0J7G3"/>
<dbReference type="InterPro" id="IPR000981">
    <property type="entry name" value="Neurhyp_horm"/>
</dbReference>
<evidence type="ECO:0000256" key="2">
    <source>
        <dbReference type="ARBA" id="ARBA00023157"/>
    </source>
</evidence>
<dbReference type="EMBL" id="JACVVK020000594">
    <property type="protein sequence ID" value="KAK7463989.1"/>
    <property type="molecule type" value="Genomic_DNA"/>
</dbReference>
<dbReference type="Pfam" id="PF00184">
    <property type="entry name" value="Hormone_5"/>
    <property type="match status" value="1"/>
</dbReference>
<evidence type="ECO:0000313" key="3">
    <source>
        <dbReference type="EMBL" id="KAK7463989.1"/>
    </source>
</evidence>
<dbReference type="PRINTS" id="PR00831">
    <property type="entry name" value="NEUROPHYSIN"/>
</dbReference>
<dbReference type="SUPFAM" id="SSF49606">
    <property type="entry name" value="Neurophysin II"/>
    <property type="match status" value="1"/>
</dbReference>
<reference evidence="3 4" key="1">
    <citation type="journal article" date="2023" name="Sci. Data">
        <title>Genome assembly of the Korean intertidal mud-creeper Batillaria attramentaria.</title>
        <authorList>
            <person name="Patra A.K."/>
            <person name="Ho P.T."/>
            <person name="Jun S."/>
            <person name="Lee S.J."/>
            <person name="Kim Y."/>
            <person name="Won Y.J."/>
        </authorList>
    </citation>
    <scope>NUCLEOTIDE SEQUENCE [LARGE SCALE GENOMIC DNA]</scope>
    <source>
        <strain evidence="3">Wonlab-2016</strain>
    </source>
</reference>
<keyword evidence="4" id="KW-1185">Reference proteome</keyword>
<evidence type="ECO:0000313" key="4">
    <source>
        <dbReference type="Proteomes" id="UP001519460"/>
    </source>
</evidence>
<name>A0ABD0J7G3_9CAEN</name>
<dbReference type="SMART" id="SM00003">
    <property type="entry name" value="NH"/>
    <property type="match status" value="1"/>
</dbReference>